<sequence length="144" mass="17158">MTTLDILSQLRQAYDDKIFEYGKLYSKLQSSRDKTREITWKYNESERHCERALTVAHDIQSEHSLSYDEREQSYAYAMKCKARHSELKDEYIRTLSNERDARHVFTIVDEEVSQLRNAYVNACAQYVDSLLDEKRIYIGKEERS</sequence>
<protein>
    <submittedName>
        <fullName evidence="1">Uncharacterized protein</fullName>
    </submittedName>
</protein>
<proteinExistence type="predicted"/>
<dbReference type="AlphaFoldDB" id="A0A6C0K1K8"/>
<evidence type="ECO:0000313" key="1">
    <source>
        <dbReference type="EMBL" id="QHU09944.1"/>
    </source>
</evidence>
<reference evidence="1" key="1">
    <citation type="journal article" date="2020" name="Nature">
        <title>Giant virus diversity and host interactions through global metagenomics.</title>
        <authorList>
            <person name="Schulz F."/>
            <person name="Roux S."/>
            <person name="Paez-Espino D."/>
            <person name="Jungbluth S."/>
            <person name="Walsh D.A."/>
            <person name="Denef V.J."/>
            <person name="McMahon K.D."/>
            <person name="Konstantinidis K.T."/>
            <person name="Eloe-Fadrosh E.A."/>
            <person name="Kyrpides N.C."/>
            <person name="Woyke T."/>
        </authorList>
    </citation>
    <scope>NUCLEOTIDE SEQUENCE</scope>
    <source>
        <strain evidence="1">GVMAG-S-1101164-164</strain>
    </source>
</reference>
<organism evidence="1">
    <name type="scientific">viral metagenome</name>
    <dbReference type="NCBI Taxonomy" id="1070528"/>
    <lineage>
        <taxon>unclassified sequences</taxon>
        <taxon>metagenomes</taxon>
        <taxon>organismal metagenomes</taxon>
    </lineage>
</organism>
<dbReference type="EMBL" id="MN740748">
    <property type="protein sequence ID" value="QHU09944.1"/>
    <property type="molecule type" value="Genomic_DNA"/>
</dbReference>
<accession>A0A6C0K1K8</accession>
<name>A0A6C0K1K8_9ZZZZ</name>